<dbReference type="PANTHER" id="PTHR30294">
    <property type="entry name" value="MEMBRANE COMPONENT OF ABC TRANSPORTER YHHJ-RELATED"/>
    <property type="match status" value="1"/>
</dbReference>
<keyword evidence="4 6" id="KW-1133">Transmembrane helix</keyword>
<sequence>MTPVQAVIAKELRGYFVSPIVYVVGSVFLFIFGFLAYIYVKFTGAQAIQLMQLQGGMAQINLNDLVFRNLFASMRFVLLIVLPILTMRLFAEERKLRTFEFLLTSPIGIHEIVAGKFMSVLLIYLGLLGLTGLVPTVLMLFSDFDWNPVLTGYLGMALLGALFLSVGLFASALTENQIVAAFVGFGTLLTFWLISGLGALLGDTTAGRVVSYLSFMEHYDRLVRGLIDTADLVYFGSGLALMLFLTYRVVESARWK</sequence>
<keyword evidence="5 6" id="KW-0472">Membrane</keyword>
<organism evidence="7 8">
    <name type="scientific">Candidatus Nitrospira inopinata</name>
    <dbReference type="NCBI Taxonomy" id="1715989"/>
    <lineage>
        <taxon>Bacteria</taxon>
        <taxon>Pseudomonadati</taxon>
        <taxon>Nitrospirota</taxon>
        <taxon>Nitrospiria</taxon>
        <taxon>Nitrospirales</taxon>
        <taxon>Nitrospiraceae</taxon>
        <taxon>Nitrospira</taxon>
    </lineage>
</organism>
<dbReference type="EMBL" id="LN885086">
    <property type="protein sequence ID" value="CUQ66676.1"/>
    <property type="molecule type" value="Genomic_DNA"/>
</dbReference>
<dbReference type="PANTHER" id="PTHR30294:SF29">
    <property type="entry name" value="MULTIDRUG ABC TRANSPORTER PERMEASE YBHS-RELATED"/>
    <property type="match status" value="1"/>
</dbReference>
<dbReference type="OrthoDB" id="9794512at2"/>
<evidence type="ECO:0000256" key="5">
    <source>
        <dbReference type="ARBA" id="ARBA00023136"/>
    </source>
</evidence>
<dbReference type="InterPro" id="IPR051449">
    <property type="entry name" value="ABC-2_transporter_component"/>
</dbReference>
<feature type="transmembrane region" description="Helical" evidence="6">
    <location>
        <begin position="20"/>
        <end position="40"/>
    </location>
</feature>
<protein>
    <submittedName>
        <fullName evidence="7">ABC-type transport system, permease component</fullName>
    </submittedName>
</protein>
<dbReference type="Proteomes" id="UP000066284">
    <property type="component" value="Chromosome 1"/>
</dbReference>
<evidence type="ECO:0000256" key="4">
    <source>
        <dbReference type="ARBA" id="ARBA00022989"/>
    </source>
</evidence>
<name>A0A0S4KW87_9BACT</name>
<keyword evidence="3 6" id="KW-0812">Transmembrane</keyword>
<evidence type="ECO:0000256" key="6">
    <source>
        <dbReference type="SAM" id="Phobius"/>
    </source>
</evidence>
<feature type="transmembrane region" description="Helical" evidence="6">
    <location>
        <begin position="121"/>
        <end position="141"/>
    </location>
</feature>
<evidence type="ECO:0000313" key="8">
    <source>
        <dbReference type="Proteomes" id="UP000066284"/>
    </source>
</evidence>
<reference evidence="8" key="1">
    <citation type="submission" date="2015-09" db="EMBL/GenBank/DDBJ databases">
        <authorList>
            <person name="Daims H."/>
        </authorList>
    </citation>
    <scope>NUCLEOTIDE SEQUENCE [LARGE SCALE GENOMIC DNA]</scope>
</reference>
<feature type="transmembrane region" description="Helical" evidence="6">
    <location>
        <begin position="232"/>
        <end position="250"/>
    </location>
</feature>
<dbReference type="STRING" id="1715989.NITINOP_1701"/>
<feature type="transmembrane region" description="Helical" evidence="6">
    <location>
        <begin position="153"/>
        <end position="171"/>
    </location>
</feature>
<proteinExistence type="predicted"/>
<evidence type="ECO:0000256" key="3">
    <source>
        <dbReference type="ARBA" id="ARBA00022692"/>
    </source>
</evidence>
<dbReference type="GO" id="GO:0005886">
    <property type="term" value="C:plasma membrane"/>
    <property type="evidence" value="ECO:0007669"/>
    <property type="project" value="UniProtKB-SubCell"/>
</dbReference>
<dbReference type="AlphaFoldDB" id="A0A0S4KW87"/>
<keyword evidence="8" id="KW-1185">Reference proteome</keyword>
<dbReference type="Pfam" id="PF12679">
    <property type="entry name" value="ABC2_membrane_2"/>
    <property type="match status" value="1"/>
</dbReference>
<dbReference type="GO" id="GO:0140359">
    <property type="term" value="F:ABC-type transporter activity"/>
    <property type="evidence" value="ECO:0007669"/>
    <property type="project" value="InterPro"/>
</dbReference>
<accession>A0A0S4KW87</accession>
<evidence type="ECO:0000313" key="7">
    <source>
        <dbReference type="EMBL" id="CUQ66676.1"/>
    </source>
</evidence>
<feature type="transmembrane region" description="Helical" evidence="6">
    <location>
        <begin position="70"/>
        <end position="91"/>
    </location>
</feature>
<feature type="transmembrane region" description="Helical" evidence="6">
    <location>
        <begin position="178"/>
        <end position="201"/>
    </location>
</feature>
<evidence type="ECO:0000256" key="2">
    <source>
        <dbReference type="ARBA" id="ARBA00022475"/>
    </source>
</evidence>
<dbReference type="RefSeq" id="WP_062484658.1">
    <property type="nucleotide sequence ID" value="NZ_LN885086.1"/>
</dbReference>
<gene>
    <name evidence="7" type="ORF">NITINOP_1701</name>
</gene>
<comment type="subcellular location">
    <subcellularLocation>
        <location evidence="1">Cell membrane</location>
        <topology evidence="1">Multi-pass membrane protein</topology>
    </subcellularLocation>
</comment>
<evidence type="ECO:0000256" key="1">
    <source>
        <dbReference type="ARBA" id="ARBA00004651"/>
    </source>
</evidence>
<dbReference type="KEGG" id="nio:NITINOP_1701"/>
<keyword evidence="2" id="KW-1003">Cell membrane</keyword>